<feature type="chain" id="PRO_5038639902" description="Hydrolase" evidence="3">
    <location>
        <begin position="25"/>
        <end position="289"/>
    </location>
</feature>
<organism evidence="4 5">
    <name type="scientific">Streptomyces spongiicola</name>
    <dbReference type="NCBI Taxonomy" id="1690221"/>
    <lineage>
        <taxon>Bacteria</taxon>
        <taxon>Bacillati</taxon>
        <taxon>Actinomycetota</taxon>
        <taxon>Actinomycetes</taxon>
        <taxon>Kitasatosporales</taxon>
        <taxon>Streptomycetaceae</taxon>
        <taxon>Streptomyces</taxon>
    </lineage>
</organism>
<sequence length="289" mass="29710">MHVRRWTTRAAVAAGALTLTATMAATASAGTASTAPRTSPTAPRTSPAAGISAAPAVPATQAIPAIPAIPATPATPATPASAAVSASAAASAASSATSPAPYPAATAGGTHTPRTADLTAAGLAGVDYATWRRDVTAALADARPYVEQRTAGASGERLAMVLDIDNTSLETDFHYFWEYPTPAVGQVLDLVRYADSRGVDIFFVTARPGIIETLTSYNLRKAGFPVDGLHVRGLPDLFDEVSAYKTGKRKEIEAKGYTIIANVGNRSSDLAGGHAERTFKLPDYGGKLS</sequence>
<dbReference type="Pfam" id="PF03767">
    <property type="entry name" value="Acid_phosphat_B"/>
    <property type="match status" value="1"/>
</dbReference>
<dbReference type="Proteomes" id="UP000265354">
    <property type="component" value="Unassembled WGS sequence"/>
</dbReference>
<feature type="signal peptide" evidence="3">
    <location>
        <begin position="1"/>
        <end position="24"/>
    </location>
</feature>
<evidence type="ECO:0008006" key="6">
    <source>
        <dbReference type="Google" id="ProtNLM"/>
    </source>
</evidence>
<accession>A0A388T361</accession>
<keyword evidence="1 3" id="KW-0732">Signal</keyword>
<protein>
    <recommendedName>
        <fullName evidence="6">Hydrolase</fullName>
    </recommendedName>
</protein>
<evidence type="ECO:0000256" key="2">
    <source>
        <dbReference type="SAM" id="MobiDB-lite"/>
    </source>
</evidence>
<dbReference type="SUPFAM" id="SSF56784">
    <property type="entry name" value="HAD-like"/>
    <property type="match status" value="1"/>
</dbReference>
<dbReference type="EMBL" id="BGZL01000007">
    <property type="protein sequence ID" value="GBQ01645.1"/>
    <property type="molecule type" value="Genomic_DNA"/>
</dbReference>
<evidence type="ECO:0000313" key="4">
    <source>
        <dbReference type="EMBL" id="GBQ01645.1"/>
    </source>
</evidence>
<evidence type="ECO:0000256" key="1">
    <source>
        <dbReference type="ARBA" id="ARBA00022729"/>
    </source>
</evidence>
<dbReference type="PANTHER" id="PTHR31284:SF10">
    <property type="entry name" value="ACID PHOSPHATASE-LIKE PROTEIN"/>
    <property type="match status" value="1"/>
</dbReference>
<dbReference type="Gene3D" id="3.40.50.1000">
    <property type="entry name" value="HAD superfamily/HAD-like"/>
    <property type="match status" value="1"/>
</dbReference>
<evidence type="ECO:0000313" key="5">
    <source>
        <dbReference type="Proteomes" id="UP000265354"/>
    </source>
</evidence>
<gene>
    <name evidence="4" type="ORF">SSP531S_30850</name>
</gene>
<dbReference type="RefSeq" id="WP_116427853.1">
    <property type="nucleotide sequence ID" value="NZ_BGZL01000007.1"/>
</dbReference>
<dbReference type="InterPro" id="IPR005519">
    <property type="entry name" value="Acid_phosphat_B-like"/>
</dbReference>
<feature type="region of interest" description="Disordered" evidence="2">
    <location>
        <begin position="28"/>
        <end position="53"/>
    </location>
</feature>
<name>A0A388T361_9ACTN</name>
<dbReference type="AlphaFoldDB" id="A0A388T361"/>
<evidence type="ECO:0000256" key="3">
    <source>
        <dbReference type="SAM" id="SignalP"/>
    </source>
</evidence>
<dbReference type="InterPro" id="IPR036412">
    <property type="entry name" value="HAD-like_sf"/>
</dbReference>
<proteinExistence type="predicted"/>
<comment type="caution">
    <text evidence="4">The sequence shown here is derived from an EMBL/GenBank/DDBJ whole genome shotgun (WGS) entry which is preliminary data.</text>
</comment>
<dbReference type="PANTHER" id="PTHR31284">
    <property type="entry name" value="ACID PHOSPHATASE-LIKE PROTEIN"/>
    <property type="match status" value="1"/>
</dbReference>
<dbReference type="InterPro" id="IPR023214">
    <property type="entry name" value="HAD_sf"/>
</dbReference>
<reference evidence="4 5" key="1">
    <citation type="submission" date="2018-07" db="EMBL/GenBank/DDBJ databases">
        <title>Whole Genome Shotgun Sequence of Streptomyces spongiicola strain 531S.</title>
        <authorList>
            <person name="Dohra H."/>
            <person name="Kodani S."/>
        </authorList>
    </citation>
    <scope>NUCLEOTIDE SEQUENCE [LARGE SCALE GENOMIC DNA]</scope>
    <source>
        <strain evidence="4 5">531S</strain>
    </source>
</reference>